<evidence type="ECO:0000313" key="4">
    <source>
        <dbReference type="Proteomes" id="UP000054408"/>
    </source>
</evidence>
<name>A0A0L0DCN1_THETB</name>
<proteinExistence type="predicted"/>
<feature type="region of interest" description="Disordered" evidence="1">
    <location>
        <begin position="396"/>
        <end position="459"/>
    </location>
</feature>
<feature type="domain" description="CRAL-TRIO" evidence="2">
    <location>
        <begin position="95"/>
        <end position="259"/>
    </location>
</feature>
<dbReference type="GO" id="GO:0016020">
    <property type="term" value="C:membrane"/>
    <property type="evidence" value="ECO:0007669"/>
    <property type="project" value="TreeGrafter"/>
</dbReference>
<dbReference type="PANTHER" id="PTHR10174:SF208">
    <property type="entry name" value="CRAL-TRIO DOMAIN-CONTAINING PROTEIN DDB_G0278031"/>
    <property type="match status" value="1"/>
</dbReference>
<dbReference type="STRING" id="461836.A0A0L0DCN1"/>
<dbReference type="InterPro" id="IPR036034">
    <property type="entry name" value="PDZ_sf"/>
</dbReference>
<dbReference type="AlphaFoldDB" id="A0A0L0DCN1"/>
<dbReference type="GO" id="GO:1902936">
    <property type="term" value="F:phosphatidylinositol bisphosphate binding"/>
    <property type="evidence" value="ECO:0007669"/>
    <property type="project" value="TreeGrafter"/>
</dbReference>
<keyword evidence="4" id="KW-1185">Reference proteome</keyword>
<organism evidence="3 4">
    <name type="scientific">Thecamonas trahens ATCC 50062</name>
    <dbReference type="NCBI Taxonomy" id="461836"/>
    <lineage>
        <taxon>Eukaryota</taxon>
        <taxon>Apusozoa</taxon>
        <taxon>Apusomonadida</taxon>
        <taxon>Apusomonadidae</taxon>
        <taxon>Thecamonas</taxon>
    </lineage>
</organism>
<dbReference type="SUPFAM" id="SSF50156">
    <property type="entry name" value="PDZ domain-like"/>
    <property type="match status" value="1"/>
</dbReference>
<accession>A0A0L0DCN1</accession>
<dbReference type="PANTHER" id="PTHR10174">
    <property type="entry name" value="ALPHA-TOCOPHEROL TRANSFER PROTEIN-RELATED"/>
    <property type="match status" value="1"/>
</dbReference>
<gene>
    <name evidence="3" type="ORF">AMSG_05841</name>
</gene>
<dbReference type="InterPro" id="IPR036273">
    <property type="entry name" value="CRAL/TRIO_N_dom_sf"/>
</dbReference>
<dbReference type="Gene3D" id="1.10.8.20">
    <property type="entry name" value="N-terminal domain of phosphatidylinositol transfer protein sec14p"/>
    <property type="match status" value="1"/>
</dbReference>
<evidence type="ECO:0000313" key="3">
    <source>
        <dbReference type="EMBL" id="KNC50077.1"/>
    </source>
</evidence>
<dbReference type="GeneID" id="25565162"/>
<dbReference type="InterPro" id="IPR036865">
    <property type="entry name" value="CRAL-TRIO_dom_sf"/>
</dbReference>
<feature type="compositionally biased region" description="Low complexity" evidence="1">
    <location>
        <begin position="402"/>
        <end position="427"/>
    </location>
</feature>
<feature type="compositionally biased region" description="Basic residues" evidence="1">
    <location>
        <begin position="450"/>
        <end position="459"/>
    </location>
</feature>
<dbReference type="InterPro" id="IPR001251">
    <property type="entry name" value="CRAL-TRIO_dom"/>
</dbReference>
<dbReference type="SUPFAM" id="SSF46938">
    <property type="entry name" value="CRAL/TRIO N-terminal domain"/>
    <property type="match status" value="1"/>
</dbReference>
<dbReference type="CDD" id="cd00170">
    <property type="entry name" value="SEC14"/>
    <property type="match status" value="1"/>
</dbReference>
<dbReference type="Gene3D" id="3.40.525.10">
    <property type="entry name" value="CRAL-TRIO lipid binding domain"/>
    <property type="match status" value="1"/>
</dbReference>
<dbReference type="RefSeq" id="XP_013757241.1">
    <property type="nucleotide sequence ID" value="XM_013901787.1"/>
</dbReference>
<dbReference type="EMBL" id="GL349459">
    <property type="protein sequence ID" value="KNC50077.1"/>
    <property type="molecule type" value="Genomic_DNA"/>
</dbReference>
<dbReference type="PROSITE" id="PS50191">
    <property type="entry name" value="CRAL_TRIO"/>
    <property type="match status" value="1"/>
</dbReference>
<sequence>MAGASSSPYDASVLADIACRELGELDPRQIAEAQVALARALGLDEKTLGRGERERLLRFLRARKFRLDDAAQLWTAYDAFAAEFDFPGSYTRGDLPWLTRVYEAGVVVNVPIPLPGNGTYLTAMVLGGVDKARVQIVDVHRTLWLAYDRILTNNDAAQIRGVSALQHMADAPGMGSFSRADMKRGTRMIQHTLPMRFKGMMFLHPPWYFNLMFKLVRPFLTKKMVDRINVLGSSENDLFAAIPRSALPACLGGSLPLFSPREELAAIYASLGVPYHELLVRESIATAVPAKGWLARRELVLDLPEPGMVTVTAVAGDSICAAPPPAGLGLAVGDVISAINGKRVRALSDVYFKFAGGRIVLTLERRAVEPYQRMMRIPGIDIPWSELSAGTIDELAITPDTGNGSNSGHGSDSSHGSNSSDGSWWSDSDSDVFYDAPSSAHWLDDETPPRRRRRRRRRR</sequence>
<dbReference type="OrthoDB" id="75724at2759"/>
<dbReference type="Proteomes" id="UP000054408">
    <property type="component" value="Unassembled WGS sequence"/>
</dbReference>
<evidence type="ECO:0000256" key="1">
    <source>
        <dbReference type="SAM" id="MobiDB-lite"/>
    </source>
</evidence>
<protein>
    <submittedName>
        <fullName evidence="3">Retinaldehyde-binding protein 1</fullName>
    </submittedName>
</protein>
<reference evidence="3 4" key="1">
    <citation type="submission" date="2010-05" db="EMBL/GenBank/DDBJ databases">
        <title>The Genome Sequence of Thecamonas trahens ATCC 50062.</title>
        <authorList>
            <consortium name="The Broad Institute Genome Sequencing Platform"/>
            <person name="Russ C."/>
            <person name="Cuomo C."/>
            <person name="Shea T."/>
            <person name="Young S.K."/>
            <person name="Zeng Q."/>
            <person name="Koehrsen M."/>
            <person name="Haas B."/>
            <person name="Borodovsky M."/>
            <person name="Guigo R."/>
            <person name="Alvarado L."/>
            <person name="Berlin A."/>
            <person name="Bochicchio J."/>
            <person name="Borenstein D."/>
            <person name="Chapman S."/>
            <person name="Chen Z."/>
            <person name="Freedman E."/>
            <person name="Gellesch M."/>
            <person name="Goldberg J."/>
            <person name="Griggs A."/>
            <person name="Gujja S."/>
            <person name="Heilman E."/>
            <person name="Heiman D."/>
            <person name="Hepburn T."/>
            <person name="Howarth C."/>
            <person name="Jen D."/>
            <person name="Larson L."/>
            <person name="Mehta T."/>
            <person name="Park D."/>
            <person name="Pearson M."/>
            <person name="Roberts A."/>
            <person name="Saif S."/>
            <person name="Shenoy N."/>
            <person name="Sisk P."/>
            <person name="Stolte C."/>
            <person name="Sykes S."/>
            <person name="Thomson T."/>
            <person name="Walk T."/>
            <person name="White J."/>
            <person name="Yandava C."/>
            <person name="Burger G."/>
            <person name="Gray M.W."/>
            <person name="Holland P.W.H."/>
            <person name="King N."/>
            <person name="Lang F.B.F."/>
            <person name="Roger A.J."/>
            <person name="Ruiz-Trillo I."/>
            <person name="Lander E."/>
            <person name="Nusbaum C."/>
        </authorList>
    </citation>
    <scope>NUCLEOTIDE SEQUENCE [LARGE SCALE GENOMIC DNA]</scope>
    <source>
        <strain evidence="3 4">ATCC 50062</strain>
    </source>
</reference>
<evidence type="ECO:0000259" key="2">
    <source>
        <dbReference type="PROSITE" id="PS50191"/>
    </source>
</evidence>
<dbReference type="Pfam" id="PF00650">
    <property type="entry name" value="CRAL_TRIO"/>
    <property type="match status" value="1"/>
</dbReference>
<dbReference type="eggNOG" id="KOG1471">
    <property type="taxonomic scope" value="Eukaryota"/>
</dbReference>
<dbReference type="SUPFAM" id="SSF52087">
    <property type="entry name" value="CRAL/TRIO domain"/>
    <property type="match status" value="1"/>
</dbReference>
<dbReference type="OMA" id="TIALCHH"/>